<evidence type="ECO:0000256" key="2">
    <source>
        <dbReference type="ARBA" id="ARBA00010701"/>
    </source>
</evidence>
<organism evidence="8 9">
    <name type="scientific">Triticum aestivum</name>
    <name type="common">Wheat</name>
    <dbReference type="NCBI Taxonomy" id="4565"/>
    <lineage>
        <taxon>Eukaryota</taxon>
        <taxon>Viridiplantae</taxon>
        <taxon>Streptophyta</taxon>
        <taxon>Embryophyta</taxon>
        <taxon>Tracheophyta</taxon>
        <taxon>Spermatophyta</taxon>
        <taxon>Magnoliopsida</taxon>
        <taxon>Liliopsida</taxon>
        <taxon>Poales</taxon>
        <taxon>Poaceae</taxon>
        <taxon>BOP clade</taxon>
        <taxon>Pooideae</taxon>
        <taxon>Triticodae</taxon>
        <taxon>Triticeae</taxon>
        <taxon>Triticinae</taxon>
        <taxon>Triticum</taxon>
    </lineage>
</organism>
<dbReference type="PANTHER" id="PTHR31828:SF54">
    <property type="entry name" value="PHOSPHOLIPASE A1"/>
    <property type="match status" value="1"/>
</dbReference>
<dbReference type="GO" id="GO:0016042">
    <property type="term" value="P:lipid catabolic process"/>
    <property type="evidence" value="ECO:0007669"/>
    <property type="project" value="UniProtKB-UniRule"/>
</dbReference>
<comment type="similarity">
    <text evidence="2 6">Belongs to the AB hydrolase superfamily. Lipase family.</text>
</comment>
<protein>
    <recommendedName>
        <fullName evidence="6">Phospholipase A1</fullName>
        <ecNumber evidence="6">3.1.1.-</ecNumber>
    </recommendedName>
</protein>
<dbReference type="InterPro" id="IPR049065">
    <property type="entry name" value="Nakanori"/>
</dbReference>
<feature type="domain" description="Fungal lipase-type" evidence="7">
    <location>
        <begin position="391"/>
        <end position="560"/>
    </location>
</feature>
<evidence type="ECO:0000256" key="3">
    <source>
        <dbReference type="ARBA" id="ARBA00022801"/>
    </source>
</evidence>
<evidence type="ECO:0000256" key="6">
    <source>
        <dbReference type="RuleBase" id="RU367093"/>
    </source>
</evidence>
<keyword evidence="4 6" id="KW-0442">Lipid degradation</keyword>
<dbReference type="PANTHER" id="PTHR31828">
    <property type="entry name" value="PHOSPHOLIPASE A1-IIGAMMA"/>
    <property type="match status" value="1"/>
</dbReference>
<evidence type="ECO:0000256" key="5">
    <source>
        <dbReference type="ARBA" id="ARBA00023098"/>
    </source>
</evidence>
<evidence type="ECO:0000313" key="8">
    <source>
        <dbReference type="EMBL" id="SPT15548.1"/>
    </source>
</evidence>
<sequence>MSTTFGVPINDDTLKLMSRYTGKKITQEDRAREAMRLIHAEDKHLSALNHALDLKNSHGIFGIGVTAMVLIYNATGDTLVLQVVEQQKDWSGEVARELSFFHPTVSFQNGQWIAFVHMDSTESEAARVFRGRDITGQVRDYMVAWSVSWSRRTNSAYTEVREKEHFPKLWDHYKGLLEKAGKVTRDQTDEYCASTISVGGYTSSEVIAVLQHKFSPLLEGGTIIPPPLPSPWPRVGNIASRWRELHGAGSWEGLLDPLDADLRASIIAYGELAEAAYDGFNSDESSPEAGSCLYSPAELLAASGVSHPEYFTVTKYVYASCGFLPLVTTELGASGGLSAAVVPVPPVAAAFFVLPKPELRDGPMWRECNWMGFVAVATDEGAAALGRRDIVVAWRGTVQKLEFLSDGIFSLGCAKPVLQPIPGPLAAAYNNAKVHDGFLTVYLTGDEYSQHYRTCARDQVLEEVRRLMDVHKDEVTSITVTGHSLGAALATLNAVDMVAHGVNVPPASSKQPPCPMTAFLFACPRVGNDSFKSVFASFDLLRAIHVKNKNDIVPTLPPEDFEYVDVATATLPINTDRSKFLRPGNVLTYHNLECYLHGVAGDHGNKDFWLEVDRDIALVNKSADALKYEFGVPANWWANKKKLMVKGADGRWKRKDDLKEA</sequence>
<gene>
    <name evidence="8" type="ORF">CAMPLR22A2D_LOCUS137</name>
</gene>
<name>A0A7H4LAB0_WHEAT</name>
<evidence type="ECO:0000256" key="4">
    <source>
        <dbReference type="ARBA" id="ARBA00022963"/>
    </source>
</evidence>
<evidence type="ECO:0000313" key="9">
    <source>
        <dbReference type="Proteomes" id="UP000280104"/>
    </source>
</evidence>
<dbReference type="EMBL" id="LS480641">
    <property type="protein sequence ID" value="SPT15548.1"/>
    <property type="molecule type" value="Genomic_DNA"/>
</dbReference>
<comment type="function">
    <text evidence="1 6">Acylhydrolase that catalyzes the hydrolysis of phospholipids at the sn-1 position.</text>
</comment>
<dbReference type="InterPro" id="IPR033556">
    <property type="entry name" value="PLA"/>
</dbReference>
<evidence type="ECO:0000259" key="7">
    <source>
        <dbReference type="Pfam" id="PF01764"/>
    </source>
</evidence>
<accession>A0A7H4LAB0</accession>
<dbReference type="Pfam" id="PF01764">
    <property type="entry name" value="Lipase_3"/>
    <property type="match status" value="1"/>
</dbReference>
<evidence type="ECO:0000256" key="1">
    <source>
        <dbReference type="ARBA" id="ARBA00003523"/>
    </source>
</evidence>
<dbReference type="AlphaFoldDB" id="A0A7H4LAB0"/>
<dbReference type="InterPro" id="IPR029058">
    <property type="entry name" value="AB_hydrolase_fold"/>
</dbReference>
<dbReference type="CDD" id="cd00519">
    <property type="entry name" value="Lipase_3"/>
    <property type="match status" value="1"/>
</dbReference>
<dbReference type="InterPro" id="IPR002921">
    <property type="entry name" value="Fungal_lipase-type"/>
</dbReference>
<keyword evidence="5 6" id="KW-0443">Lipid metabolism</keyword>
<proteinExistence type="inferred from homology"/>
<keyword evidence="3 6" id="KW-0378">Hydrolase</keyword>
<dbReference type="Gene3D" id="3.40.50.1820">
    <property type="entry name" value="alpha/beta hydrolase"/>
    <property type="match status" value="1"/>
</dbReference>
<dbReference type="SUPFAM" id="SSF53474">
    <property type="entry name" value="alpha/beta-Hydrolases"/>
    <property type="match status" value="1"/>
</dbReference>
<dbReference type="Pfam" id="PF21230">
    <property type="entry name" value="Nakanori"/>
    <property type="match status" value="1"/>
</dbReference>
<dbReference type="EC" id="3.1.1.-" evidence="6"/>
<dbReference type="GO" id="GO:0008970">
    <property type="term" value="F:phospholipase A1 activity"/>
    <property type="evidence" value="ECO:0007669"/>
    <property type="project" value="UniProtKB-UniRule"/>
</dbReference>
<dbReference type="Proteomes" id="UP000280104">
    <property type="component" value="Chromosome II"/>
</dbReference>
<reference evidence="8 9" key="1">
    <citation type="submission" date="2018-05" db="EMBL/GenBank/DDBJ databases">
        <authorList>
            <person name="Thind KAUR A."/>
        </authorList>
    </citation>
    <scope>NUCLEOTIDE SEQUENCE [LARGE SCALE GENOMIC DNA]</scope>
</reference>